<keyword evidence="1" id="KW-0175">Coiled coil</keyword>
<dbReference type="AlphaFoldDB" id="A0A6J5YEC5"/>
<reference evidence="4" key="1">
    <citation type="submission" date="2020-05" db="EMBL/GenBank/DDBJ databases">
        <authorList>
            <person name="Chiriac C."/>
            <person name="Salcher M."/>
            <person name="Ghai R."/>
            <person name="Kavagutti S V."/>
        </authorList>
    </citation>
    <scope>NUCLEOTIDE SEQUENCE</scope>
</reference>
<feature type="region of interest" description="Disordered" evidence="2">
    <location>
        <begin position="363"/>
        <end position="389"/>
    </location>
</feature>
<evidence type="ECO:0000256" key="3">
    <source>
        <dbReference type="SAM" id="Phobius"/>
    </source>
</evidence>
<dbReference type="Gene3D" id="3.40.50.1110">
    <property type="entry name" value="SGNH hydrolase"/>
    <property type="match status" value="1"/>
</dbReference>
<gene>
    <name evidence="4" type="ORF">UFOPK1392_01555</name>
    <name evidence="5" type="ORF">UFOPK3733_00288</name>
</gene>
<keyword evidence="3" id="KW-1133">Transmembrane helix</keyword>
<dbReference type="SUPFAM" id="SSF52266">
    <property type="entry name" value="SGNH hydrolase"/>
    <property type="match status" value="1"/>
</dbReference>
<name>A0A6J5YEC5_9ZZZZ</name>
<sequence length="389" mass="42272">MTSSGRPGSPLRPPAEEDEGFVRRVLLRPFKSRHPGTMPAGLVLVIMVLGLSLAMVLNAGATLRKSNAKGDGWRNGVATVIATVSDTFQFTFARSRIDAALGKNQGSGIDAAELVRRQQEAEVAQQQADALEAARRPPVITAPTAASPVHLWVGGDSITQTLGASLQRVIATTGVFTSTLDYHVSTGIARPDYFNWPEHLVKGVLPKDQPSILVMMFGANDGQNMTDLQGRALQRGSPEWLAEYRRRVAATMDLLKSPTNDRLTIWCGPPPMGPGSKVKGMDEINYIISTEASTRPWIQFFDTWPFFSDANFQYTLEAPNADGARRVLRQKDDVHMTVVGADRVSWAILNRISKLVDLSAGRIAPPASEAPPPEIVERTEIPPTMPGAE</sequence>
<dbReference type="InterPro" id="IPR036514">
    <property type="entry name" value="SGNH_hydro_sf"/>
</dbReference>
<keyword evidence="3" id="KW-0812">Transmembrane</keyword>
<evidence type="ECO:0000313" key="4">
    <source>
        <dbReference type="EMBL" id="CAB4323795.1"/>
    </source>
</evidence>
<dbReference type="InterPro" id="IPR007407">
    <property type="entry name" value="DUF459"/>
</dbReference>
<accession>A0A6J5YEC5</accession>
<feature type="coiled-coil region" evidence="1">
    <location>
        <begin position="109"/>
        <end position="136"/>
    </location>
</feature>
<proteinExistence type="predicted"/>
<dbReference type="EMBL" id="CAFBNC010000007">
    <property type="protein sequence ID" value="CAB4924641.1"/>
    <property type="molecule type" value="Genomic_DNA"/>
</dbReference>
<keyword evidence="3" id="KW-0472">Membrane</keyword>
<evidence type="ECO:0000256" key="2">
    <source>
        <dbReference type="SAM" id="MobiDB-lite"/>
    </source>
</evidence>
<evidence type="ECO:0000313" key="5">
    <source>
        <dbReference type="EMBL" id="CAB4924641.1"/>
    </source>
</evidence>
<feature type="transmembrane region" description="Helical" evidence="3">
    <location>
        <begin position="38"/>
        <end position="59"/>
    </location>
</feature>
<evidence type="ECO:0000256" key="1">
    <source>
        <dbReference type="SAM" id="Coils"/>
    </source>
</evidence>
<dbReference type="Pfam" id="PF04311">
    <property type="entry name" value="DUF459"/>
    <property type="match status" value="1"/>
</dbReference>
<protein>
    <submittedName>
        <fullName evidence="4">Unannotated protein</fullName>
    </submittedName>
</protein>
<dbReference type="EMBL" id="CAEMXZ010000072">
    <property type="protein sequence ID" value="CAB4323795.1"/>
    <property type="molecule type" value="Genomic_DNA"/>
</dbReference>
<organism evidence="4">
    <name type="scientific">freshwater metagenome</name>
    <dbReference type="NCBI Taxonomy" id="449393"/>
    <lineage>
        <taxon>unclassified sequences</taxon>
        <taxon>metagenomes</taxon>
        <taxon>ecological metagenomes</taxon>
    </lineage>
</organism>